<dbReference type="Proteomes" id="UP000271974">
    <property type="component" value="Unassembled WGS sequence"/>
</dbReference>
<dbReference type="SUPFAM" id="SSF55961">
    <property type="entry name" value="Bet v1-like"/>
    <property type="match status" value="1"/>
</dbReference>
<dbReference type="AlphaFoldDB" id="A0A3S0Z794"/>
<evidence type="ECO:0000313" key="2">
    <source>
        <dbReference type="Proteomes" id="UP000271974"/>
    </source>
</evidence>
<dbReference type="OrthoDB" id="5403181at2759"/>
<sequence length="339" mass="38717">MSSKTLVQVGKVHIPEDADFRHFKSICEDNEGWKLEVNKNQTMVWTKANELSSFKMVKALMDHTLDLHVNNLNELCRCCGQLVSTKKQRDDSTYPSHTSKYANDIALIFDIDIACDEETRHSQFICPKCFKKITHIKRKQTIARVKAARDLAKDSAHLWTGHFSDTLTTEQCTTCSYREYLKTPLWLRKRKKSTFQSQLNTISTSTHPVDPLSTLDKDVVPAFTPDSHKTQIPTTVTEEASTETSDTYSHCADISTSDRETCTIQTDYGDEDFPDMHLYANIGSALEDLGTDTEVLNGDENYEDDFPTCTYIDIFKVPFLLLLQHHHLQLQLESNHLLT</sequence>
<proteinExistence type="predicted"/>
<dbReference type="EMBL" id="RQTK01002338">
    <property type="protein sequence ID" value="RUS68557.1"/>
    <property type="molecule type" value="Genomic_DNA"/>
</dbReference>
<protein>
    <recommendedName>
        <fullName evidence="3">ZAD domain-containing protein</fullName>
    </recommendedName>
</protein>
<keyword evidence="2" id="KW-1185">Reference proteome</keyword>
<gene>
    <name evidence="1" type="ORF">EGW08_023681</name>
</gene>
<evidence type="ECO:0008006" key="3">
    <source>
        <dbReference type="Google" id="ProtNLM"/>
    </source>
</evidence>
<name>A0A3S0Z794_ELYCH</name>
<organism evidence="1 2">
    <name type="scientific">Elysia chlorotica</name>
    <name type="common">Eastern emerald elysia</name>
    <name type="synonym">Sea slug</name>
    <dbReference type="NCBI Taxonomy" id="188477"/>
    <lineage>
        <taxon>Eukaryota</taxon>
        <taxon>Metazoa</taxon>
        <taxon>Spiralia</taxon>
        <taxon>Lophotrochozoa</taxon>
        <taxon>Mollusca</taxon>
        <taxon>Gastropoda</taxon>
        <taxon>Heterobranchia</taxon>
        <taxon>Euthyneura</taxon>
        <taxon>Panpulmonata</taxon>
        <taxon>Sacoglossa</taxon>
        <taxon>Placobranchoidea</taxon>
        <taxon>Plakobranchidae</taxon>
        <taxon>Elysia</taxon>
    </lineage>
</organism>
<comment type="caution">
    <text evidence="1">The sequence shown here is derived from an EMBL/GenBank/DDBJ whole genome shotgun (WGS) entry which is preliminary data.</text>
</comment>
<accession>A0A3S0Z794</accession>
<reference evidence="1 2" key="1">
    <citation type="submission" date="2019-01" db="EMBL/GenBank/DDBJ databases">
        <title>A draft genome assembly of the solar-powered sea slug Elysia chlorotica.</title>
        <authorList>
            <person name="Cai H."/>
            <person name="Li Q."/>
            <person name="Fang X."/>
            <person name="Li J."/>
            <person name="Curtis N.E."/>
            <person name="Altenburger A."/>
            <person name="Shibata T."/>
            <person name="Feng M."/>
            <person name="Maeda T."/>
            <person name="Schwartz J.A."/>
            <person name="Shigenobu S."/>
            <person name="Lundholm N."/>
            <person name="Nishiyama T."/>
            <person name="Yang H."/>
            <person name="Hasebe M."/>
            <person name="Li S."/>
            <person name="Pierce S.K."/>
            <person name="Wang J."/>
        </authorList>
    </citation>
    <scope>NUCLEOTIDE SEQUENCE [LARGE SCALE GENOMIC DNA]</scope>
    <source>
        <strain evidence="1">EC2010</strain>
        <tissue evidence="1">Whole organism of an adult</tissue>
    </source>
</reference>
<evidence type="ECO:0000313" key="1">
    <source>
        <dbReference type="EMBL" id="RUS68557.1"/>
    </source>
</evidence>